<keyword evidence="1" id="KW-0732">Signal</keyword>
<gene>
    <name evidence="3" type="ORF">Q4490_15325</name>
</gene>
<dbReference type="Pfam" id="PF17680">
    <property type="entry name" value="FlgO"/>
    <property type="match status" value="1"/>
</dbReference>
<protein>
    <submittedName>
        <fullName evidence="3">FlgO family outer membrane protein</fullName>
    </submittedName>
</protein>
<evidence type="ECO:0000313" key="3">
    <source>
        <dbReference type="EMBL" id="MDO6454940.1"/>
    </source>
</evidence>
<sequence length="229" mass="25134">MSKYLYIICALLLSGCSSRQPVDVSVTHISPQASQAIVDQVSRNQSLTTPSDYAVVDEAYQGSDPVSEAVGQMAQQLVHGLTLNRVKRFPITVLPFSSLRRSVADDLMGERLSENFIFPMQQRGYNLVDYRAVSLATTAKSPVSKQNMSALRDRYKIYFVLTGTYAKYADGVVINARILDTTTRQVLASAQTHIPNGRLEGALPGFDPVRAIANGYIIENGSGPMRLNE</sequence>
<name>A0AAW7XLK6_9GAMM</name>
<feature type="chain" id="PRO_5043577771" evidence="1">
    <location>
        <begin position="20"/>
        <end position="229"/>
    </location>
</feature>
<dbReference type="AlphaFoldDB" id="A0AAW7XLK6"/>
<dbReference type="EMBL" id="JAUOPG010000011">
    <property type="protein sequence ID" value="MDO6454940.1"/>
    <property type="molecule type" value="Genomic_DNA"/>
</dbReference>
<comment type="caution">
    <text evidence="3">The sequence shown here is derived from an EMBL/GenBank/DDBJ whole genome shotgun (WGS) entry which is preliminary data.</text>
</comment>
<evidence type="ECO:0000313" key="4">
    <source>
        <dbReference type="Proteomes" id="UP001169862"/>
    </source>
</evidence>
<organism evidence="3 4">
    <name type="scientific">Neptunomonas phycophila</name>
    <dbReference type="NCBI Taxonomy" id="1572645"/>
    <lineage>
        <taxon>Bacteria</taxon>
        <taxon>Pseudomonadati</taxon>
        <taxon>Pseudomonadota</taxon>
        <taxon>Gammaproteobacteria</taxon>
        <taxon>Oceanospirillales</taxon>
        <taxon>Oceanospirillaceae</taxon>
        <taxon>Neptunomonas</taxon>
    </lineage>
</organism>
<evidence type="ECO:0000259" key="2">
    <source>
        <dbReference type="Pfam" id="PF17680"/>
    </source>
</evidence>
<dbReference type="PROSITE" id="PS51257">
    <property type="entry name" value="PROKAR_LIPOPROTEIN"/>
    <property type="match status" value="1"/>
</dbReference>
<proteinExistence type="predicted"/>
<dbReference type="InterPro" id="IPR041215">
    <property type="entry name" value="FlgO_dom"/>
</dbReference>
<reference evidence="3" key="1">
    <citation type="submission" date="2023-07" db="EMBL/GenBank/DDBJ databases">
        <title>Genome content predicts the carbon catabolic preferences of heterotrophic bacteria.</title>
        <authorList>
            <person name="Gralka M."/>
        </authorList>
    </citation>
    <scope>NUCLEOTIDE SEQUENCE</scope>
    <source>
        <strain evidence="3">I2M16</strain>
    </source>
</reference>
<dbReference type="RefSeq" id="WP_303551822.1">
    <property type="nucleotide sequence ID" value="NZ_JAUOPG010000011.1"/>
</dbReference>
<accession>A0AAW7XLK6</accession>
<feature type="domain" description="FlgO" evidence="2">
    <location>
        <begin position="72"/>
        <end position="197"/>
    </location>
</feature>
<evidence type="ECO:0000256" key="1">
    <source>
        <dbReference type="SAM" id="SignalP"/>
    </source>
</evidence>
<feature type="signal peptide" evidence="1">
    <location>
        <begin position="1"/>
        <end position="19"/>
    </location>
</feature>
<dbReference type="Proteomes" id="UP001169862">
    <property type="component" value="Unassembled WGS sequence"/>
</dbReference>